<feature type="region of interest" description="Disordered" evidence="3">
    <location>
        <begin position="1"/>
        <end position="29"/>
    </location>
</feature>
<protein>
    <submittedName>
        <fullName evidence="6">RhoGAP-domain-containing protein</fullName>
    </submittedName>
</protein>
<dbReference type="GO" id="GO:0005096">
    <property type="term" value="F:GTPase activator activity"/>
    <property type="evidence" value="ECO:0007669"/>
    <property type="project" value="UniProtKB-KW"/>
</dbReference>
<dbReference type="Pfam" id="PF00611">
    <property type="entry name" value="FCH"/>
    <property type="match status" value="1"/>
</dbReference>
<dbReference type="CDD" id="cd00159">
    <property type="entry name" value="RhoGAP"/>
    <property type="match status" value="1"/>
</dbReference>
<dbReference type="STRING" id="5364.A0A5C3NL94"/>
<dbReference type="InterPro" id="IPR027267">
    <property type="entry name" value="AH/BAR_dom_sf"/>
</dbReference>
<name>A0A5C3NL94_9AGAM</name>
<evidence type="ECO:0000313" key="6">
    <source>
        <dbReference type="EMBL" id="TFK57655.1"/>
    </source>
</evidence>
<accession>A0A5C3NL94</accession>
<gene>
    <name evidence="6" type="ORF">OE88DRAFT_1651511</name>
</gene>
<dbReference type="Gene3D" id="1.10.555.10">
    <property type="entry name" value="Rho GTPase activation protein"/>
    <property type="match status" value="1"/>
</dbReference>
<evidence type="ECO:0000313" key="7">
    <source>
        <dbReference type="Proteomes" id="UP000305948"/>
    </source>
</evidence>
<dbReference type="GO" id="GO:0005737">
    <property type="term" value="C:cytoplasm"/>
    <property type="evidence" value="ECO:0007669"/>
    <property type="project" value="TreeGrafter"/>
</dbReference>
<reference evidence="6 7" key="1">
    <citation type="journal article" date="2019" name="Nat. Ecol. Evol.">
        <title>Megaphylogeny resolves global patterns of mushroom evolution.</title>
        <authorList>
            <person name="Varga T."/>
            <person name="Krizsan K."/>
            <person name="Foldi C."/>
            <person name="Dima B."/>
            <person name="Sanchez-Garcia M."/>
            <person name="Sanchez-Ramirez S."/>
            <person name="Szollosi G.J."/>
            <person name="Szarkandi J.G."/>
            <person name="Papp V."/>
            <person name="Albert L."/>
            <person name="Andreopoulos W."/>
            <person name="Angelini C."/>
            <person name="Antonin V."/>
            <person name="Barry K.W."/>
            <person name="Bougher N.L."/>
            <person name="Buchanan P."/>
            <person name="Buyck B."/>
            <person name="Bense V."/>
            <person name="Catcheside P."/>
            <person name="Chovatia M."/>
            <person name="Cooper J."/>
            <person name="Damon W."/>
            <person name="Desjardin D."/>
            <person name="Finy P."/>
            <person name="Geml J."/>
            <person name="Haridas S."/>
            <person name="Hughes K."/>
            <person name="Justo A."/>
            <person name="Karasinski D."/>
            <person name="Kautmanova I."/>
            <person name="Kiss B."/>
            <person name="Kocsube S."/>
            <person name="Kotiranta H."/>
            <person name="LaButti K.M."/>
            <person name="Lechner B.E."/>
            <person name="Liimatainen K."/>
            <person name="Lipzen A."/>
            <person name="Lukacs Z."/>
            <person name="Mihaltcheva S."/>
            <person name="Morgado L.N."/>
            <person name="Niskanen T."/>
            <person name="Noordeloos M.E."/>
            <person name="Ohm R.A."/>
            <person name="Ortiz-Santana B."/>
            <person name="Ovrebo C."/>
            <person name="Racz N."/>
            <person name="Riley R."/>
            <person name="Savchenko A."/>
            <person name="Shiryaev A."/>
            <person name="Soop K."/>
            <person name="Spirin V."/>
            <person name="Szebenyi C."/>
            <person name="Tomsovsky M."/>
            <person name="Tulloss R.E."/>
            <person name="Uehling J."/>
            <person name="Grigoriev I.V."/>
            <person name="Vagvolgyi C."/>
            <person name="Papp T."/>
            <person name="Martin F.M."/>
            <person name="Miettinen O."/>
            <person name="Hibbett D.S."/>
            <person name="Nagy L.G."/>
        </authorList>
    </citation>
    <scope>NUCLEOTIDE SEQUENCE [LARGE SCALE GENOMIC DNA]</scope>
    <source>
        <strain evidence="6 7">OMC1185</strain>
    </source>
</reference>
<dbReference type="InterPro" id="IPR031160">
    <property type="entry name" value="F_BAR_dom"/>
</dbReference>
<dbReference type="OrthoDB" id="79452at2759"/>
<dbReference type="SUPFAM" id="SSF48350">
    <property type="entry name" value="GTPase activation domain, GAP"/>
    <property type="match status" value="1"/>
</dbReference>
<feature type="domain" description="F-BAR" evidence="5">
    <location>
        <begin position="11"/>
        <end position="356"/>
    </location>
</feature>
<dbReference type="PROSITE" id="PS51741">
    <property type="entry name" value="F_BAR"/>
    <property type="match status" value="1"/>
</dbReference>
<dbReference type="PROSITE" id="PS50238">
    <property type="entry name" value="RHOGAP"/>
    <property type="match status" value="1"/>
</dbReference>
<dbReference type="Gene3D" id="1.20.1270.60">
    <property type="entry name" value="Arfaptin homology (AH) domain/BAR domain"/>
    <property type="match status" value="1"/>
</dbReference>
<feature type="compositionally biased region" description="Polar residues" evidence="3">
    <location>
        <begin position="615"/>
        <end position="629"/>
    </location>
</feature>
<sequence>MNSSSDTVATTSGRPSTSSSDGGHQTGPIPLFDQHLRILTDSYIQFFQERKRIEEVYVESLLKLHKKAKTIDTYLDGRAESSTTRSAWSEVRENVEREAQTRQAFLATLSVDVLNPLSALRDTQDRSRKRIKEDIKESTNAHVEYAENTVPKLKRNYLKKCQDVEDYKLAASSPSQHSSSQSDGPPMKYPLSPTSKSLVTAPQPLRPVERRPSGGPGGTGRNRSPSSSTALQDLAHQGKRQLNQLMGFLEKRDTVRDGLGVRSDAALRVVRTKRESEEADKEYRKAVHWLETLRLRRMKILEAGYKSLEMFVFECAETVKNVLDKYIDNMIATTSTQTQLSKHAFSVVQMISPQMDVSVVSSRMSRSLSFATPPPVLYYNYEVGECKDLVFGVSLVDYATARGLGEGETPRIIELCIQEVDKKGLEVEGIYRVSGRHAVVQALQRKFERNEQTFKFNSVADDVFAVSSLLKLYLRELPEPLFRFPLQERIQHSEDLEDHKSSNFALLRSKMRRLPPVHQATLRAVVEHLARVCALSEKNKMDAKNLAIVFGTVIFGEDEMSKGADLLSLQSMKDSLMEDLILNAQTLFDDRAGPQETPLPAAPVGESGLPFPLGSSHTKVANVPVTPTASLPPPNDFIPELPPRPADSIHRSSRANYVTTTRSEGGPKSPRLSGRPRYQAAEAPEVWRAPEEISDDDFFEARGRRRSLGRKRVSAPPSIRAPSNSGFSLR</sequence>
<feature type="domain" description="Rho-GAP" evidence="4">
    <location>
        <begin position="393"/>
        <end position="588"/>
    </location>
</feature>
<dbReference type="PANTHER" id="PTHR23176:SF134">
    <property type="entry name" value="RHO-TYPE GTPASE-ACTIVATING PROTEIN"/>
    <property type="match status" value="1"/>
</dbReference>
<feature type="compositionally biased region" description="Polar residues" evidence="3">
    <location>
        <begin position="721"/>
        <end position="730"/>
    </location>
</feature>
<feature type="region of interest" description="Disordered" evidence="3">
    <location>
        <begin position="591"/>
        <end position="730"/>
    </location>
</feature>
<evidence type="ECO:0000259" key="5">
    <source>
        <dbReference type="PROSITE" id="PS51741"/>
    </source>
</evidence>
<feature type="compositionally biased region" description="Polar residues" evidence="3">
    <location>
        <begin position="1"/>
        <end position="23"/>
    </location>
</feature>
<evidence type="ECO:0000256" key="1">
    <source>
        <dbReference type="ARBA" id="ARBA00022468"/>
    </source>
</evidence>
<dbReference type="SMART" id="SM00324">
    <property type="entry name" value="RhoGAP"/>
    <property type="match status" value="1"/>
</dbReference>
<proteinExistence type="predicted"/>
<dbReference type="GO" id="GO:0007165">
    <property type="term" value="P:signal transduction"/>
    <property type="evidence" value="ECO:0007669"/>
    <property type="project" value="InterPro"/>
</dbReference>
<keyword evidence="7" id="KW-1185">Reference proteome</keyword>
<evidence type="ECO:0000259" key="4">
    <source>
        <dbReference type="PROSITE" id="PS50238"/>
    </source>
</evidence>
<dbReference type="AlphaFoldDB" id="A0A5C3NL94"/>
<dbReference type="Pfam" id="PF00620">
    <property type="entry name" value="RhoGAP"/>
    <property type="match status" value="1"/>
</dbReference>
<dbReference type="PANTHER" id="PTHR23176">
    <property type="entry name" value="RHO/RAC/CDC GTPASE-ACTIVATING PROTEIN"/>
    <property type="match status" value="1"/>
</dbReference>
<dbReference type="EMBL" id="ML213503">
    <property type="protein sequence ID" value="TFK57655.1"/>
    <property type="molecule type" value="Genomic_DNA"/>
</dbReference>
<feature type="compositionally biased region" description="Polar residues" evidence="3">
    <location>
        <begin position="654"/>
        <end position="663"/>
    </location>
</feature>
<dbReference type="InterPro" id="IPR050729">
    <property type="entry name" value="Rho-GAP"/>
</dbReference>
<dbReference type="InterPro" id="IPR008936">
    <property type="entry name" value="Rho_GTPase_activation_prot"/>
</dbReference>
<keyword evidence="2" id="KW-0175">Coiled coil</keyword>
<feature type="region of interest" description="Disordered" evidence="3">
    <location>
        <begin position="169"/>
        <end position="231"/>
    </location>
</feature>
<dbReference type="SUPFAM" id="SSF103657">
    <property type="entry name" value="BAR/IMD domain-like"/>
    <property type="match status" value="1"/>
</dbReference>
<dbReference type="InterPro" id="IPR000198">
    <property type="entry name" value="RhoGAP_dom"/>
</dbReference>
<organism evidence="6 7">
    <name type="scientific">Heliocybe sulcata</name>
    <dbReference type="NCBI Taxonomy" id="5364"/>
    <lineage>
        <taxon>Eukaryota</taxon>
        <taxon>Fungi</taxon>
        <taxon>Dikarya</taxon>
        <taxon>Basidiomycota</taxon>
        <taxon>Agaricomycotina</taxon>
        <taxon>Agaricomycetes</taxon>
        <taxon>Gloeophyllales</taxon>
        <taxon>Gloeophyllaceae</taxon>
        <taxon>Heliocybe</taxon>
    </lineage>
</organism>
<evidence type="ECO:0000256" key="3">
    <source>
        <dbReference type="SAM" id="MobiDB-lite"/>
    </source>
</evidence>
<dbReference type="InterPro" id="IPR001060">
    <property type="entry name" value="FCH_dom"/>
</dbReference>
<feature type="compositionally biased region" description="Low complexity" evidence="3">
    <location>
        <begin position="172"/>
        <end position="182"/>
    </location>
</feature>
<feature type="compositionally biased region" description="Pro residues" evidence="3">
    <location>
        <begin position="630"/>
        <end position="645"/>
    </location>
</feature>
<keyword evidence="1" id="KW-0343">GTPase activation</keyword>
<feature type="compositionally biased region" description="Basic residues" evidence="3">
    <location>
        <begin position="703"/>
        <end position="713"/>
    </location>
</feature>
<dbReference type="Proteomes" id="UP000305948">
    <property type="component" value="Unassembled WGS sequence"/>
</dbReference>
<evidence type="ECO:0000256" key="2">
    <source>
        <dbReference type="PROSITE-ProRule" id="PRU01077"/>
    </source>
</evidence>